<sequence>MTRTRVKQHNIWKWAFLLLVLLIVLLSSWLAFQVFTPRAGIHQAEATNPQTSLVKEKPIYEVQLTPKQVQRIANHYIEQYLNSDDLKYSLQIGHRVNLLGSVRFLGSNINFELQTTPYKTTTGGVQLKVEHLKVGKLGIPVEFVMTYIKNNYRVPSWVQVNSKRQLININLEQYHTGGKNDFFFKIKRINLPQKQILVEGFTTKF</sequence>
<dbReference type="EMBL" id="JXJQ01000008">
    <property type="protein sequence ID" value="KJY61823.1"/>
    <property type="molecule type" value="Genomic_DNA"/>
</dbReference>
<evidence type="ECO:0000313" key="1">
    <source>
        <dbReference type="EMBL" id="KJY61823.1"/>
    </source>
</evidence>
<dbReference type="Proteomes" id="UP000033558">
    <property type="component" value="Unassembled WGS sequence"/>
</dbReference>
<name>A0A0F4LTX9_9LACO</name>
<evidence type="ECO:0000313" key="2">
    <source>
        <dbReference type="Proteomes" id="UP000033558"/>
    </source>
</evidence>
<comment type="caution">
    <text evidence="1">The sequence shown here is derived from an EMBL/GenBank/DDBJ whole genome shotgun (WGS) entry which is preliminary data.</text>
</comment>
<proteinExistence type="predicted"/>
<gene>
    <name evidence="1" type="ORF">JG30_08750</name>
</gene>
<dbReference type="Pfam" id="PF09911">
    <property type="entry name" value="DUF2140"/>
    <property type="match status" value="1"/>
</dbReference>
<dbReference type="STRING" id="1218492.JG30_08750"/>
<accession>A0A0F4LTX9</accession>
<keyword evidence="2" id="KW-1185">Reference proteome</keyword>
<dbReference type="RefSeq" id="WP_046316516.1">
    <property type="nucleotide sequence ID" value="NZ_JAMBJK010000001.1"/>
</dbReference>
<reference evidence="1 2" key="1">
    <citation type="submission" date="2015-01" db="EMBL/GenBank/DDBJ databases">
        <title>Comparative genomics of the lactic acid bacteria isolated from the honey bee gut.</title>
        <authorList>
            <person name="Ellegaard K.M."/>
            <person name="Tamarit D."/>
            <person name="Javelind E."/>
            <person name="Olofsson T."/>
            <person name="Andersson S.G."/>
            <person name="Vasquez A."/>
        </authorList>
    </citation>
    <scope>NUCLEOTIDE SEQUENCE [LARGE SCALE GENOMIC DNA]</scope>
    <source>
        <strain evidence="1 2">Bin4</strain>
    </source>
</reference>
<dbReference type="HOGENOM" id="CLU_098230_1_0_9"/>
<dbReference type="InterPro" id="IPR018672">
    <property type="entry name" value="DUF2140"/>
</dbReference>
<protein>
    <recommendedName>
        <fullName evidence="3">DUF2140 family protein</fullName>
    </recommendedName>
</protein>
<evidence type="ECO:0008006" key="3">
    <source>
        <dbReference type="Google" id="ProtNLM"/>
    </source>
</evidence>
<organism evidence="1 2">
    <name type="scientific">Bombilactobacillus mellifer</name>
    <dbReference type="NCBI Taxonomy" id="1218492"/>
    <lineage>
        <taxon>Bacteria</taxon>
        <taxon>Bacillati</taxon>
        <taxon>Bacillota</taxon>
        <taxon>Bacilli</taxon>
        <taxon>Lactobacillales</taxon>
        <taxon>Lactobacillaceae</taxon>
        <taxon>Bombilactobacillus</taxon>
    </lineage>
</organism>
<dbReference type="AlphaFoldDB" id="A0A0F4LTX9"/>
<dbReference type="PATRIC" id="fig|1218492.5.peg.1014"/>